<keyword evidence="2" id="KW-1133">Transmembrane helix</keyword>
<evidence type="ECO:0000256" key="1">
    <source>
        <dbReference type="SAM" id="MobiDB-lite"/>
    </source>
</evidence>
<feature type="transmembrane region" description="Helical" evidence="2">
    <location>
        <begin position="84"/>
        <end position="111"/>
    </location>
</feature>
<dbReference type="Proteomes" id="UP001321047">
    <property type="component" value="Unassembled WGS sequence"/>
</dbReference>
<organism evidence="3 4">
    <name type="scientific">Natronosalvus hydrolyticus</name>
    <dbReference type="NCBI Taxonomy" id="2979988"/>
    <lineage>
        <taxon>Archaea</taxon>
        <taxon>Methanobacteriati</taxon>
        <taxon>Methanobacteriota</taxon>
        <taxon>Stenosarchaea group</taxon>
        <taxon>Halobacteria</taxon>
        <taxon>Halobacteriales</taxon>
        <taxon>Natrialbaceae</taxon>
        <taxon>Natronosalvus</taxon>
    </lineage>
</organism>
<comment type="caution">
    <text evidence="3">The sequence shown here is derived from an EMBL/GenBank/DDBJ whole genome shotgun (WGS) entry which is preliminary data.</text>
</comment>
<feature type="transmembrane region" description="Helical" evidence="2">
    <location>
        <begin position="123"/>
        <end position="147"/>
    </location>
</feature>
<dbReference type="RefSeq" id="WP_342810017.1">
    <property type="nucleotide sequence ID" value="NZ_JAOPJZ010000021.1"/>
</dbReference>
<keyword evidence="4" id="KW-1185">Reference proteome</keyword>
<keyword evidence="2" id="KW-0472">Membrane</keyword>
<proteinExistence type="predicted"/>
<evidence type="ECO:0000313" key="4">
    <source>
        <dbReference type="Proteomes" id="UP001321047"/>
    </source>
</evidence>
<sequence length="206" mass="21044">MAEDTNADEPVESKSAPDQDPEPATPVAEDDSDSVVDLAQQPIVVDWIKYVTALFAFVGIGYGVFGILADVIDEGIIESDGFGGLAAAVSFPVMSTPYIAITAAVFVGAFLGWKLHEDDTTTFLAAGLSVLVGTLVFWLLAAILGTIPIDDVSLDFGGLILNAIVAGIGAAITAVGGVWSTRNLAPVTLDSSAGVSTESGVAPADD</sequence>
<evidence type="ECO:0000313" key="3">
    <source>
        <dbReference type="EMBL" id="MCU4753707.1"/>
    </source>
</evidence>
<dbReference type="EMBL" id="JAOPJZ010000021">
    <property type="protein sequence ID" value="MCU4753707.1"/>
    <property type="molecule type" value="Genomic_DNA"/>
</dbReference>
<feature type="transmembrane region" description="Helical" evidence="2">
    <location>
        <begin position="159"/>
        <end position="179"/>
    </location>
</feature>
<feature type="transmembrane region" description="Helical" evidence="2">
    <location>
        <begin position="47"/>
        <end position="72"/>
    </location>
</feature>
<name>A0AAP2ZAJ3_9EURY</name>
<feature type="compositionally biased region" description="Acidic residues" evidence="1">
    <location>
        <begin position="1"/>
        <end position="10"/>
    </location>
</feature>
<keyword evidence="2" id="KW-0812">Transmembrane</keyword>
<accession>A0AAP2ZAJ3</accession>
<feature type="region of interest" description="Disordered" evidence="1">
    <location>
        <begin position="1"/>
        <end position="33"/>
    </location>
</feature>
<protein>
    <submittedName>
        <fullName evidence="3">Uncharacterized protein</fullName>
    </submittedName>
</protein>
<evidence type="ECO:0000256" key="2">
    <source>
        <dbReference type="SAM" id="Phobius"/>
    </source>
</evidence>
<dbReference type="AlphaFoldDB" id="A0AAP2ZAJ3"/>
<reference evidence="3 4" key="1">
    <citation type="submission" date="2022-09" db="EMBL/GenBank/DDBJ databases">
        <title>Enrichment on poylsaccharides allowed isolation of novel metabolic and taxonomic groups of Haloarchaea.</title>
        <authorList>
            <person name="Sorokin D.Y."/>
            <person name="Elcheninov A.G."/>
            <person name="Khizhniak T.V."/>
            <person name="Kolganova T.V."/>
            <person name="Kublanov I.V."/>
        </authorList>
    </citation>
    <scope>NUCLEOTIDE SEQUENCE [LARGE SCALE GENOMIC DNA]</scope>
    <source>
        <strain evidence="3 4">AArc-curdl1</strain>
    </source>
</reference>
<gene>
    <name evidence="3" type="ORF">OB919_17250</name>
</gene>